<proteinExistence type="predicted"/>
<organism evidence="3 4">
    <name type="scientific">Cucurbitaria berberidis CBS 394.84</name>
    <dbReference type="NCBI Taxonomy" id="1168544"/>
    <lineage>
        <taxon>Eukaryota</taxon>
        <taxon>Fungi</taxon>
        <taxon>Dikarya</taxon>
        <taxon>Ascomycota</taxon>
        <taxon>Pezizomycotina</taxon>
        <taxon>Dothideomycetes</taxon>
        <taxon>Pleosporomycetidae</taxon>
        <taxon>Pleosporales</taxon>
        <taxon>Pleosporineae</taxon>
        <taxon>Cucurbitariaceae</taxon>
        <taxon>Cucurbitaria</taxon>
    </lineage>
</organism>
<keyword evidence="4" id="KW-1185">Reference proteome</keyword>
<sequence length="250" mass="28879">MAPTLRKKTQEKTEASAKAAQDAGFVPRPRKTLTRKQRYTRNKGLVSMKTPMALQSITVDNATNSPLLRLPPEIRAMIWKFALRSTYGWIDLYYNSIKQISRSGTSTRACETELQDLSISLPRVCRSIYSETATMIYSENTFAFQAEHSMKKWLSKRLLAQREAIRYMMLPCMVYDGEDLAFLDSKAEIQERVALMCPNFVEMKEDDCLDECLCYTPAMYIMDRRSREMHPSSGDEEPYDHSDLDESDSW</sequence>
<dbReference type="AlphaFoldDB" id="A0A9P4G7L0"/>
<accession>A0A9P4G7L0</accession>
<dbReference type="Pfam" id="PF24864">
    <property type="entry name" value="DUF7730"/>
    <property type="match status" value="1"/>
</dbReference>
<evidence type="ECO:0000256" key="1">
    <source>
        <dbReference type="SAM" id="MobiDB-lite"/>
    </source>
</evidence>
<gene>
    <name evidence="3" type="ORF">K460DRAFT_410992</name>
</gene>
<comment type="caution">
    <text evidence="3">The sequence shown here is derived from an EMBL/GenBank/DDBJ whole genome shotgun (WGS) entry which is preliminary data.</text>
</comment>
<dbReference type="PANTHER" id="PTHR38790:SF4">
    <property type="entry name" value="2EXR DOMAIN-CONTAINING PROTEIN"/>
    <property type="match status" value="1"/>
</dbReference>
<dbReference type="OrthoDB" id="5413827at2759"/>
<evidence type="ECO:0000313" key="3">
    <source>
        <dbReference type="EMBL" id="KAF1840402.1"/>
    </source>
</evidence>
<reference evidence="3" key="1">
    <citation type="submission" date="2020-01" db="EMBL/GenBank/DDBJ databases">
        <authorList>
            <consortium name="DOE Joint Genome Institute"/>
            <person name="Haridas S."/>
            <person name="Albert R."/>
            <person name="Binder M."/>
            <person name="Bloem J."/>
            <person name="Labutti K."/>
            <person name="Salamov A."/>
            <person name="Andreopoulos B."/>
            <person name="Baker S.E."/>
            <person name="Barry K."/>
            <person name="Bills G."/>
            <person name="Bluhm B.H."/>
            <person name="Cannon C."/>
            <person name="Castanera R."/>
            <person name="Culley D.E."/>
            <person name="Daum C."/>
            <person name="Ezra D."/>
            <person name="Gonzalez J.B."/>
            <person name="Henrissat B."/>
            <person name="Kuo A."/>
            <person name="Liang C."/>
            <person name="Lipzen A."/>
            <person name="Lutzoni F."/>
            <person name="Magnuson J."/>
            <person name="Mondo S."/>
            <person name="Nolan M."/>
            <person name="Ohm R."/>
            <person name="Pangilinan J."/>
            <person name="Park H.-J."/>
            <person name="Ramirez L."/>
            <person name="Alfaro M."/>
            <person name="Sun H."/>
            <person name="Tritt A."/>
            <person name="Yoshinaga Y."/>
            <person name="Zwiers L.-H."/>
            <person name="Turgeon B.G."/>
            <person name="Goodwin S.B."/>
            <person name="Spatafora J.W."/>
            <person name="Crous P.W."/>
            <person name="Grigoriev I.V."/>
        </authorList>
    </citation>
    <scope>NUCLEOTIDE SEQUENCE</scope>
    <source>
        <strain evidence="3">CBS 394.84</strain>
    </source>
</reference>
<name>A0A9P4G7L0_9PLEO</name>
<dbReference type="Proteomes" id="UP000800039">
    <property type="component" value="Unassembled WGS sequence"/>
</dbReference>
<dbReference type="PANTHER" id="PTHR38790">
    <property type="entry name" value="2EXR DOMAIN-CONTAINING PROTEIN-RELATED"/>
    <property type="match status" value="1"/>
</dbReference>
<feature type="domain" description="DUF7730" evidence="2">
    <location>
        <begin position="63"/>
        <end position="170"/>
    </location>
</feature>
<protein>
    <recommendedName>
        <fullName evidence="2">DUF7730 domain-containing protein</fullName>
    </recommendedName>
</protein>
<dbReference type="EMBL" id="ML976620">
    <property type="protein sequence ID" value="KAF1840402.1"/>
    <property type="molecule type" value="Genomic_DNA"/>
</dbReference>
<evidence type="ECO:0000313" key="4">
    <source>
        <dbReference type="Proteomes" id="UP000800039"/>
    </source>
</evidence>
<dbReference type="InterPro" id="IPR056632">
    <property type="entry name" value="DUF7730"/>
</dbReference>
<feature type="region of interest" description="Disordered" evidence="1">
    <location>
        <begin position="227"/>
        <end position="250"/>
    </location>
</feature>
<dbReference type="RefSeq" id="XP_040782965.1">
    <property type="nucleotide sequence ID" value="XM_040937443.1"/>
</dbReference>
<dbReference type="GeneID" id="63854693"/>
<feature type="region of interest" description="Disordered" evidence="1">
    <location>
        <begin position="1"/>
        <end position="26"/>
    </location>
</feature>
<evidence type="ECO:0000259" key="2">
    <source>
        <dbReference type="Pfam" id="PF24864"/>
    </source>
</evidence>